<feature type="transmembrane region" description="Helical" evidence="1">
    <location>
        <begin position="133"/>
        <end position="151"/>
    </location>
</feature>
<proteinExistence type="predicted"/>
<feature type="transmembrane region" description="Helical" evidence="1">
    <location>
        <begin position="63"/>
        <end position="85"/>
    </location>
</feature>
<evidence type="ECO:0000313" key="2">
    <source>
        <dbReference type="EMBL" id="MBD2319203.1"/>
    </source>
</evidence>
<gene>
    <name evidence="2" type="ORF">H6G05_20455</name>
</gene>
<dbReference type="EMBL" id="JACJQY010000044">
    <property type="protein sequence ID" value="MBD2319203.1"/>
    <property type="molecule type" value="Genomic_DNA"/>
</dbReference>
<evidence type="ECO:0000256" key="1">
    <source>
        <dbReference type="SAM" id="Phobius"/>
    </source>
</evidence>
<evidence type="ECO:0000313" key="3">
    <source>
        <dbReference type="Proteomes" id="UP000618445"/>
    </source>
</evidence>
<reference evidence="2 3" key="1">
    <citation type="journal article" date="2020" name="ISME J.">
        <title>Comparative genomics reveals insights into cyanobacterial evolution and habitat adaptation.</title>
        <authorList>
            <person name="Chen M.Y."/>
            <person name="Teng W.K."/>
            <person name="Zhao L."/>
            <person name="Hu C.X."/>
            <person name="Zhou Y.K."/>
            <person name="Han B.P."/>
            <person name="Song L.R."/>
            <person name="Shu W.S."/>
        </authorList>
    </citation>
    <scope>NUCLEOTIDE SEQUENCE [LARGE SCALE GENOMIC DNA]</scope>
    <source>
        <strain evidence="2 3">FACHB-1050</strain>
    </source>
</reference>
<keyword evidence="3" id="KW-1185">Reference proteome</keyword>
<keyword evidence="1" id="KW-0472">Membrane</keyword>
<feature type="transmembrane region" description="Helical" evidence="1">
    <location>
        <begin position="202"/>
        <end position="218"/>
    </location>
</feature>
<name>A0ABR8CEG6_9CYAN</name>
<protein>
    <recommendedName>
        <fullName evidence="4">DUF998 domain-containing protein</fullName>
    </recommendedName>
</protein>
<dbReference type="RefSeq" id="WP_190580926.1">
    <property type="nucleotide sequence ID" value="NZ_CAWPQU010000039.1"/>
</dbReference>
<keyword evidence="1" id="KW-0812">Transmembrane</keyword>
<accession>A0ABR8CEG6</accession>
<feature type="transmembrane region" description="Helical" evidence="1">
    <location>
        <begin position="21"/>
        <end position="43"/>
    </location>
</feature>
<comment type="caution">
    <text evidence="2">The sequence shown here is derived from an EMBL/GenBank/DDBJ whole genome shotgun (WGS) entry which is preliminary data.</text>
</comment>
<evidence type="ECO:0008006" key="4">
    <source>
        <dbReference type="Google" id="ProtNLM"/>
    </source>
</evidence>
<sequence>MSKVQATSKFLSLGIKIDIKLLITFIPSLLFLIVGITTGYSFGVTPSLLLGDLADIAGKINPLYGLFTNIGVLCWIATATVCLFTAITLRKLKSKKIFNFLIYSGILSAYLGIDDAFMLHDFVAPIYLKISENFILASILIAFIVYIVRFYKLILASNYTFFILALSFLTMSLGLDVCLKFFEETAKIDVNVGLPLILEDGSKFLGITSWLSYFIYYCHDLLMSILGKDTH</sequence>
<feature type="transmembrane region" description="Helical" evidence="1">
    <location>
        <begin position="158"/>
        <end position="182"/>
    </location>
</feature>
<feature type="transmembrane region" description="Helical" evidence="1">
    <location>
        <begin position="97"/>
        <end position="113"/>
    </location>
</feature>
<dbReference type="Proteomes" id="UP000618445">
    <property type="component" value="Unassembled WGS sequence"/>
</dbReference>
<organism evidence="2 3">
    <name type="scientific">Phormidium tenue FACHB-1050</name>
    <dbReference type="NCBI Taxonomy" id="2692857"/>
    <lineage>
        <taxon>Bacteria</taxon>
        <taxon>Bacillati</taxon>
        <taxon>Cyanobacteriota</taxon>
        <taxon>Cyanophyceae</taxon>
        <taxon>Oscillatoriophycideae</taxon>
        <taxon>Oscillatoriales</taxon>
        <taxon>Oscillatoriaceae</taxon>
        <taxon>Phormidium</taxon>
    </lineage>
</organism>
<keyword evidence="1" id="KW-1133">Transmembrane helix</keyword>